<name>X1MJ21_9ZZZZ</name>
<accession>X1MJ21</accession>
<comment type="caution">
    <text evidence="1">The sequence shown here is derived from an EMBL/GenBank/DDBJ whole genome shotgun (WGS) entry which is preliminary data.</text>
</comment>
<protein>
    <recommendedName>
        <fullName evidence="2">PIN domain-containing protein</fullName>
    </recommendedName>
</protein>
<dbReference type="AlphaFoldDB" id="X1MJ21"/>
<reference evidence="1" key="1">
    <citation type="journal article" date="2014" name="Front. Microbiol.">
        <title>High frequency of phylogenetically diverse reductive dehalogenase-homologous genes in deep subseafloor sedimentary metagenomes.</title>
        <authorList>
            <person name="Kawai M."/>
            <person name="Futagami T."/>
            <person name="Toyoda A."/>
            <person name="Takaki Y."/>
            <person name="Nishi S."/>
            <person name="Hori S."/>
            <person name="Arai W."/>
            <person name="Tsubouchi T."/>
            <person name="Morono Y."/>
            <person name="Uchiyama I."/>
            <person name="Ito T."/>
            <person name="Fujiyama A."/>
            <person name="Inagaki F."/>
            <person name="Takami H."/>
        </authorList>
    </citation>
    <scope>NUCLEOTIDE SEQUENCE</scope>
    <source>
        <strain evidence="1">Expedition CK06-06</strain>
    </source>
</reference>
<evidence type="ECO:0008006" key="2">
    <source>
        <dbReference type="Google" id="ProtNLM"/>
    </source>
</evidence>
<organism evidence="1">
    <name type="scientific">marine sediment metagenome</name>
    <dbReference type="NCBI Taxonomy" id="412755"/>
    <lineage>
        <taxon>unclassified sequences</taxon>
        <taxon>metagenomes</taxon>
        <taxon>ecological metagenomes</taxon>
    </lineage>
</organism>
<feature type="non-terminal residue" evidence="1">
    <location>
        <position position="1"/>
    </location>
</feature>
<evidence type="ECO:0000313" key="1">
    <source>
        <dbReference type="EMBL" id="GAI31278.1"/>
    </source>
</evidence>
<proteinExistence type="predicted"/>
<gene>
    <name evidence="1" type="ORF">S06H3_26803</name>
</gene>
<dbReference type="EMBL" id="BARV01015514">
    <property type="protein sequence ID" value="GAI31278.1"/>
    <property type="molecule type" value="Genomic_DNA"/>
</dbReference>
<sequence length="42" mass="4817">ILKENICRDKNDDEILALARVSNSRYVITVNQDLLVLKNSET</sequence>